<dbReference type="GO" id="GO:0005886">
    <property type="term" value="C:plasma membrane"/>
    <property type="evidence" value="ECO:0007669"/>
    <property type="project" value="UniProtKB-SubCell"/>
</dbReference>
<dbReference type="InterPro" id="IPR003018">
    <property type="entry name" value="GAF"/>
</dbReference>
<dbReference type="Proteomes" id="UP000185678">
    <property type="component" value="Unassembled WGS sequence"/>
</dbReference>
<evidence type="ECO:0000313" key="28">
    <source>
        <dbReference type="Proteomes" id="UP000185678"/>
    </source>
</evidence>
<keyword evidence="13 20" id="KW-0472">Membrane</keyword>
<dbReference type="InterPro" id="IPR008207">
    <property type="entry name" value="Sig_transdc_His_kin_Hpt_dom"/>
</dbReference>
<accession>A0A1N7NE45</accession>
<keyword evidence="12" id="KW-0902">Two-component regulatory system</keyword>
<evidence type="ECO:0000256" key="16">
    <source>
        <dbReference type="PROSITE-ProRule" id="PRU00110"/>
    </source>
</evidence>
<dbReference type="SMART" id="SM00073">
    <property type="entry name" value="HPT"/>
    <property type="match status" value="1"/>
</dbReference>
<feature type="domain" description="PAC" evidence="24">
    <location>
        <begin position="544"/>
        <end position="596"/>
    </location>
</feature>
<dbReference type="EMBL" id="FTOA01000005">
    <property type="protein sequence ID" value="SIS96683.1"/>
    <property type="molecule type" value="Genomic_DNA"/>
</dbReference>
<organism evidence="27 28">
    <name type="scientific">Insolitispirillum peregrinum</name>
    <dbReference type="NCBI Taxonomy" id="80876"/>
    <lineage>
        <taxon>Bacteria</taxon>
        <taxon>Pseudomonadati</taxon>
        <taxon>Pseudomonadota</taxon>
        <taxon>Alphaproteobacteria</taxon>
        <taxon>Rhodospirillales</taxon>
        <taxon>Novispirillaceae</taxon>
        <taxon>Insolitispirillum</taxon>
    </lineage>
</organism>
<feature type="domain" description="HAMP" evidence="25">
    <location>
        <begin position="219"/>
        <end position="272"/>
    </location>
</feature>
<evidence type="ECO:0000256" key="20">
    <source>
        <dbReference type="SAM" id="Phobius"/>
    </source>
</evidence>
<dbReference type="InterPro" id="IPR013767">
    <property type="entry name" value="PAS_fold"/>
</dbReference>
<dbReference type="InterPro" id="IPR000700">
    <property type="entry name" value="PAS-assoc_C"/>
</dbReference>
<evidence type="ECO:0000256" key="13">
    <source>
        <dbReference type="ARBA" id="ARBA00023136"/>
    </source>
</evidence>
<dbReference type="PRINTS" id="PR00344">
    <property type="entry name" value="BCTRLSENSOR"/>
</dbReference>
<dbReference type="InterPro" id="IPR011006">
    <property type="entry name" value="CheY-like_superfamily"/>
</dbReference>
<dbReference type="InterPro" id="IPR003594">
    <property type="entry name" value="HATPase_dom"/>
</dbReference>
<dbReference type="CDD" id="cd00082">
    <property type="entry name" value="HisKA"/>
    <property type="match status" value="1"/>
</dbReference>
<dbReference type="EC" id="2.7.13.3" evidence="3"/>
<dbReference type="Gene3D" id="3.30.565.10">
    <property type="entry name" value="Histidine kinase-like ATPase, C-terminal domain"/>
    <property type="match status" value="1"/>
</dbReference>
<dbReference type="SUPFAM" id="SSF55781">
    <property type="entry name" value="GAF domain-like"/>
    <property type="match status" value="1"/>
</dbReference>
<dbReference type="SMART" id="SM00387">
    <property type="entry name" value="HATPase_c"/>
    <property type="match status" value="1"/>
</dbReference>
<dbReference type="SUPFAM" id="SSF52172">
    <property type="entry name" value="CheY-like"/>
    <property type="match status" value="2"/>
</dbReference>
<dbReference type="PROSITE" id="PS50110">
    <property type="entry name" value="RESPONSE_REGULATORY"/>
    <property type="match status" value="2"/>
</dbReference>
<keyword evidence="28" id="KW-1185">Reference proteome</keyword>
<evidence type="ECO:0000313" key="27">
    <source>
        <dbReference type="EMBL" id="SIS96683.1"/>
    </source>
</evidence>
<evidence type="ECO:0000256" key="14">
    <source>
        <dbReference type="ARBA" id="ARBA00064003"/>
    </source>
</evidence>
<dbReference type="SMART" id="SM00388">
    <property type="entry name" value="HisKA"/>
    <property type="match status" value="1"/>
</dbReference>
<dbReference type="Pfam" id="PF00512">
    <property type="entry name" value="HisKA"/>
    <property type="match status" value="1"/>
</dbReference>
<dbReference type="CDD" id="cd00088">
    <property type="entry name" value="HPT"/>
    <property type="match status" value="1"/>
</dbReference>
<keyword evidence="8" id="KW-0547">Nucleotide-binding</keyword>
<dbReference type="Pfam" id="PF00989">
    <property type="entry name" value="PAS"/>
    <property type="match status" value="1"/>
</dbReference>
<keyword evidence="10" id="KW-0067">ATP-binding</keyword>
<dbReference type="SUPFAM" id="SSF158472">
    <property type="entry name" value="HAMP domain-like"/>
    <property type="match status" value="1"/>
</dbReference>
<evidence type="ECO:0000256" key="15">
    <source>
        <dbReference type="ARBA" id="ARBA00068150"/>
    </source>
</evidence>
<proteinExistence type="predicted"/>
<dbReference type="InterPro" id="IPR001789">
    <property type="entry name" value="Sig_transdc_resp-reg_receiver"/>
</dbReference>
<keyword evidence="7 20" id="KW-0812">Transmembrane</keyword>
<gene>
    <name evidence="27" type="ORF">SAMN05421779_10562</name>
</gene>
<evidence type="ECO:0000256" key="3">
    <source>
        <dbReference type="ARBA" id="ARBA00012438"/>
    </source>
</evidence>
<evidence type="ECO:0000256" key="7">
    <source>
        <dbReference type="ARBA" id="ARBA00022692"/>
    </source>
</evidence>
<evidence type="ECO:0000256" key="10">
    <source>
        <dbReference type="ARBA" id="ARBA00022840"/>
    </source>
</evidence>
<dbReference type="PROSITE" id="PS50113">
    <property type="entry name" value="PAC"/>
    <property type="match status" value="1"/>
</dbReference>
<evidence type="ECO:0000256" key="8">
    <source>
        <dbReference type="ARBA" id="ARBA00022741"/>
    </source>
</evidence>
<dbReference type="OrthoDB" id="9801651at2"/>
<dbReference type="PROSITE" id="PS50109">
    <property type="entry name" value="HIS_KIN"/>
    <property type="match status" value="1"/>
</dbReference>
<dbReference type="FunFam" id="3.30.565.10:FF:000010">
    <property type="entry name" value="Sensor histidine kinase RcsC"/>
    <property type="match status" value="1"/>
</dbReference>
<dbReference type="PROSITE" id="PS50894">
    <property type="entry name" value="HPT"/>
    <property type="match status" value="1"/>
</dbReference>
<dbReference type="GO" id="GO:0000155">
    <property type="term" value="F:phosphorelay sensor kinase activity"/>
    <property type="evidence" value="ECO:0007669"/>
    <property type="project" value="InterPro"/>
</dbReference>
<evidence type="ECO:0000256" key="6">
    <source>
        <dbReference type="ARBA" id="ARBA00022679"/>
    </source>
</evidence>
<dbReference type="PANTHER" id="PTHR45339:SF1">
    <property type="entry name" value="HYBRID SIGNAL TRANSDUCTION HISTIDINE KINASE J"/>
    <property type="match status" value="1"/>
</dbReference>
<dbReference type="GO" id="GO:0006355">
    <property type="term" value="P:regulation of DNA-templated transcription"/>
    <property type="evidence" value="ECO:0007669"/>
    <property type="project" value="InterPro"/>
</dbReference>
<dbReference type="PROSITE" id="PS50885">
    <property type="entry name" value="HAMP"/>
    <property type="match status" value="1"/>
</dbReference>
<comment type="subcellular location">
    <subcellularLocation>
        <location evidence="2">Cell membrane</location>
        <topology evidence="2">Multi-pass membrane protein</topology>
    </subcellularLocation>
</comment>
<feature type="domain" description="Histidine kinase" evidence="21">
    <location>
        <begin position="614"/>
        <end position="835"/>
    </location>
</feature>
<dbReference type="SMART" id="SM00448">
    <property type="entry name" value="REC"/>
    <property type="match status" value="2"/>
</dbReference>
<dbReference type="Pfam" id="PF02518">
    <property type="entry name" value="HATPase_c"/>
    <property type="match status" value="1"/>
</dbReference>
<dbReference type="InterPro" id="IPR003661">
    <property type="entry name" value="HisK_dim/P_dom"/>
</dbReference>
<feature type="modified residue" description="Phosphohistidine" evidence="16">
    <location>
        <position position="1209"/>
    </location>
</feature>
<dbReference type="PANTHER" id="PTHR45339">
    <property type="entry name" value="HYBRID SIGNAL TRANSDUCTION HISTIDINE KINASE J"/>
    <property type="match status" value="1"/>
</dbReference>
<dbReference type="Pfam" id="PF00072">
    <property type="entry name" value="Response_reg"/>
    <property type="match status" value="2"/>
</dbReference>
<dbReference type="Pfam" id="PF13185">
    <property type="entry name" value="GAF_2"/>
    <property type="match status" value="1"/>
</dbReference>
<evidence type="ECO:0000256" key="17">
    <source>
        <dbReference type="PROSITE-ProRule" id="PRU00169"/>
    </source>
</evidence>
<dbReference type="RefSeq" id="WP_084194850.1">
    <property type="nucleotide sequence ID" value="NZ_FTOA01000005.1"/>
</dbReference>
<dbReference type="SUPFAM" id="SSF55874">
    <property type="entry name" value="ATPase domain of HSP90 chaperone/DNA topoisomerase II/histidine kinase"/>
    <property type="match status" value="1"/>
</dbReference>
<dbReference type="InterPro" id="IPR003660">
    <property type="entry name" value="HAMP_dom"/>
</dbReference>
<dbReference type="InterPro" id="IPR004358">
    <property type="entry name" value="Sig_transdc_His_kin-like_C"/>
</dbReference>
<evidence type="ECO:0000256" key="11">
    <source>
        <dbReference type="ARBA" id="ARBA00022989"/>
    </source>
</evidence>
<dbReference type="InterPro" id="IPR000014">
    <property type="entry name" value="PAS"/>
</dbReference>
<dbReference type="STRING" id="80876.SAMN05421779_10562"/>
<sequence>MTRQLPHMPLVRKLTIVQRVFVFSGLLVVGLLAMIFLQQWYASRLSVATETLYKQDQAAVMSVRDAMKSLQESQGIVFSAVASAQDLRQGHVTQGLNEGDRAFTASMATLRSYYSGPREWLVEAEGLHRELVAYRSVALDLIRAGRFADAAQHMGEEALNNPHAALLARLEEIKRDARQRFDQHFVALRELEEQQRSTLTSAAVGGVIILSTLSLLFTLSIRRPLQELQDGITQIAEEGLETELPCLDRVDEIGDISRSLAGLRDVYRDMEIQRWVTAHLATIATHLQQSTSLTQLGARLLSEIAPLMGVGYGVFYRADPQSRTLTLLASYAMRERKTLNQTIRFGDGLAGQVALEGQPITLFELPDDYVRISSGVGSGVPRCVIAIPVMHLEQILGVIELATFSPMTAPAQALLDALAPLVAMNMEILERTMHQQRLLEESQQQAARLEEQATALQVQQQELLDTETWFRAIIESAPVGMLVIDGDGGICLSNEQVDTMFGYQAGELIGQKIEVLVPMTARSGHDGLRQRYAEDGRPRQMGSDTGELHGLRKDGSEFPVQVGLSRLPVVGGRHRAVCASVYDISQQMEAQRALAQARDEAEQAVKVKSDFLANMSHEIRTPMNAIIGMSHLTMNTDLSARQRDYVEKILRSGKHLLGIINDILDVSKIEAGKLEIEAVDFELDGILENVANLISEKAVTKGLELCFDVAPDVPTSLIGDPLRLGQILINYGNNAVKFTEKGEITILVRVVERTDQSVLLHFGVRDTGIGLDDEQMSRLFQSFQQADSSTTRKYGGTGLGLAISKNLARLMGGDVGVESRVGDGSLFWFTARLGIGKGRRASLIPAEDLRHRKVLVVDDNDSARTIMENLLSGMTFSTSVACDGAEALRKVIAADQGGEPYEVLFLDWQMPIMDGIEVARRLKAETLRQPPHIILVTAHGREDVMRQAETLGIRHIILKPVNASLLFDTVSRLLVPHGHDQDTALVSRGYGPMAVERSAQERLQGARILLVEDNDLNQQVACGVLATFGVEVDVADDGLQGLEKLAAQSYDLVLMDMQMPVMDGLTATREIRRNRRFDTLPIIAMTANAMASDRDQCLAAGMNDHLAKPIEPNQMVEVLARWLPERPLAETAPAAPVAAVAQTPEQVLWARLQGIHGLNSVDGLRRVMGQHGLYLTLLRSFLKTQDDLMASLRQAVRSSDWAGAKLQAHTLKGVSGNIGAESINALAGQLEARIRDLADGKQDGWSDTSLLSELEKAMEALVLALQAVLVAGDLDDVAAVDGPVDCMGIFQQLADLLQGDDAETVDFLVDHRAELTRCLGLDVYDQIRRGVEDYDFPAALQALQRVMAAKNSPLSPVS</sequence>
<keyword evidence="5 17" id="KW-0597">Phosphoprotein</keyword>
<keyword evidence="6" id="KW-0808">Transferase</keyword>
<name>A0A1N7NE45_9PROT</name>
<feature type="transmembrane region" description="Helical" evidence="20">
    <location>
        <begin position="20"/>
        <end position="37"/>
    </location>
</feature>
<evidence type="ECO:0000256" key="19">
    <source>
        <dbReference type="SAM" id="MobiDB-lite"/>
    </source>
</evidence>
<keyword evidence="11 20" id="KW-1133">Transmembrane helix</keyword>
<keyword evidence="9 27" id="KW-0418">Kinase</keyword>
<feature type="coiled-coil region" evidence="18">
    <location>
        <begin position="432"/>
        <end position="466"/>
    </location>
</feature>
<evidence type="ECO:0000259" key="21">
    <source>
        <dbReference type="PROSITE" id="PS50109"/>
    </source>
</evidence>
<dbReference type="InterPro" id="IPR036890">
    <property type="entry name" value="HATPase_C_sf"/>
</dbReference>
<feature type="compositionally biased region" description="Basic and acidic residues" evidence="19">
    <location>
        <begin position="528"/>
        <end position="538"/>
    </location>
</feature>
<evidence type="ECO:0000256" key="18">
    <source>
        <dbReference type="SAM" id="Coils"/>
    </source>
</evidence>
<comment type="catalytic activity">
    <reaction evidence="1">
        <text>ATP + protein L-histidine = ADP + protein N-phospho-L-histidine.</text>
        <dbReference type="EC" id="2.7.13.3"/>
    </reaction>
</comment>
<feature type="modified residue" description="4-aspartylphosphate" evidence="17">
    <location>
        <position position="1056"/>
    </location>
</feature>
<dbReference type="SUPFAM" id="SSF47226">
    <property type="entry name" value="Histidine-containing phosphotransfer domain, HPT domain"/>
    <property type="match status" value="1"/>
</dbReference>
<feature type="domain" description="HPt" evidence="26">
    <location>
        <begin position="1170"/>
        <end position="1268"/>
    </location>
</feature>
<feature type="domain" description="PAS" evidence="23">
    <location>
        <begin position="466"/>
        <end position="518"/>
    </location>
</feature>
<keyword evidence="4" id="KW-1003">Cell membrane</keyword>
<dbReference type="InterPro" id="IPR036641">
    <property type="entry name" value="HPT_dom_sf"/>
</dbReference>
<evidence type="ECO:0000259" key="23">
    <source>
        <dbReference type="PROSITE" id="PS50112"/>
    </source>
</evidence>
<dbReference type="PROSITE" id="PS50112">
    <property type="entry name" value="PAS"/>
    <property type="match status" value="1"/>
</dbReference>
<evidence type="ECO:0000256" key="12">
    <source>
        <dbReference type="ARBA" id="ARBA00023012"/>
    </source>
</evidence>
<evidence type="ECO:0000256" key="4">
    <source>
        <dbReference type="ARBA" id="ARBA00022475"/>
    </source>
</evidence>
<dbReference type="GO" id="GO:0005524">
    <property type="term" value="F:ATP binding"/>
    <property type="evidence" value="ECO:0007669"/>
    <property type="project" value="UniProtKB-KW"/>
</dbReference>
<protein>
    <recommendedName>
        <fullName evidence="15">Sensory/regulatory protein RpfC</fullName>
        <ecNumber evidence="3">2.7.13.3</ecNumber>
    </recommendedName>
</protein>
<dbReference type="Gene3D" id="3.30.450.20">
    <property type="entry name" value="PAS domain"/>
    <property type="match status" value="1"/>
</dbReference>
<dbReference type="SUPFAM" id="SSF55785">
    <property type="entry name" value="PYP-like sensor domain (PAS domain)"/>
    <property type="match status" value="1"/>
</dbReference>
<feature type="modified residue" description="4-aspartylphosphate" evidence="17">
    <location>
        <position position="907"/>
    </location>
</feature>
<dbReference type="CDD" id="cd16922">
    <property type="entry name" value="HATPase_EvgS-ArcB-TorS-like"/>
    <property type="match status" value="1"/>
</dbReference>
<keyword evidence="18" id="KW-0175">Coiled coil</keyword>
<dbReference type="SMART" id="SM00065">
    <property type="entry name" value="GAF"/>
    <property type="match status" value="1"/>
</dbReference>
<evidence type="ECO:0000256" key="9">
    <source>
        <dbReference type="ARBA" id="ARBA00022777"/>
    </source>
</evidence>
<dbReference type="SUPFAM" id="SSF47384">
    <property type="entry name" value="Homodimeric domain of signal transducing histidine kinase"/>
    <property type="match status" value="1"/>
</dbReference>
<dbReference type="Gene3D" id="3.30.450.40">
    <property type="match status" value="1"/>
</dbReference>
<feature type="domain" description="Response regulatory" evidence="22">
    <location>
        <begin position="853"/>
        <end position="974"/>
    </location>
</feature>
<dbReference type="Pfam" id="PF00672">
    <property type="entry name" value="HAMP"/>
    <property type="match status" value="1"/>
</dbReference>
<dbReference type="InterPro" id="IPR005467">
    <property type="entry name" value="His_kinase_dom"/>
</dbReference>
<feature type="domain" description="Response regulatory" evidence="22">
    <location>
        <begin position="1007"/>
        <end position="1123"/>
    </location>
</feature>
<dbReference type="Gene3D" id="1.20.120.160">
    <property type="entry name" value="HPT domain"/>
    <property type="match status" value="1"/>
</dbReference>
<dbReference type="SMART" id="SM00091">
    <property type="entry name" value="PAS"/>
    <property type="match status" value="1"/>
</dbReference>
<dbReference type="CDD" id="cd00130">
    <property type="entry name" value="PAS"/>
    <property type="match status" value="1"/>
</dbReference>
<dbReference type="FunFam" id="1.10.287.130:FF:000002">
    <property type="entry name" value="Two-component osmosensing histidine kinase"/>
    <property type="match status" value="1"/>
</dbReference>
<evidence type="ECO:0000259" key="25">
    <source>
        <dbReference type="PROSITE" id="PS50885"/>
    </source>
</evidence>
<evidence type="ECO:0000259" key="22">
    <source>
        <dbReference type="PROSITE" id="PS50110"/>
    </source>
</evidence>
<evidence type="ECO:0000256" key="2">
    <source>
        <dbReference type="ARBA" id="ARBA00004651"/>
    </source>
</evidence>
<comment type="subunit">
    <text evidence="14">At low DSF concentrations, interacts with RpfF.</text>
</comment>
<dbReference type="CDD" id="cd17546">
    <property type="entry name" value="REC_hyHK_CKI1_RcsC-like"/>
    <property type="match status" value="2"/>
</dbReference>
<dbReference type="Gene3D" id="6.10.340.10">
    <property type="match status" value="1"/>
</dbReference>
<evidence type="ECO:0000256" key="1">
    <source>
        <dbReference type="ARBA" id="ARBA00000085"/>
    </source>
</evidence>
<feature type="region of interest" description="Disordered" evidence="19">
    <location>
        <begin position="528"/>
        <end position="553"/>
    </location>
</feature>
<reference evidence="27 28" key="1">
    <citation type="submission" date="2017-01" db="EMBL/GenBank/DDBJ databases">
        <authorList>
            <person name="Mah S.A."/>
            <person name="Swanson W.J."/>
            <person name="Moy G.W."/>
            <person name="Vacquier V.D."/>
        </authorList>
    </citation>
    <scope>NUCLEOTIDE SEQUENCE [LARGE SCALE GENOMIC DNA]</scope>
    <source>
        <strain evidence="27 28">DSM 11589</strain>
    </source>
</reference>
<dbReference type="InterPro" id="IPR029016">
    <property type="entry name" value="GAF-like_dom_sf"/>
</dbReference>
<evidence type="ECO:0000259" key="24">
    <source>
        <dbReference type="PROSITE" id="PS50113"/>
    </source>
</evidence>
<dbReference type="InterPro" id="IPR035965">
    <property type="entry name" value="PAS-like_dom_sf"/>
</dbReference>
<dbReference type="Pfam" id="PF01627">
    <property type="entry name" value="Hpt"/>
    <property type="match status" value="1"/>
</dbReference>
<dbReference type="Gene3D" id="1.10.287.130">
    <property type="match status" value="1"/>
</dbReference>
<dbReference type="NCBIfam" id="TIGR00229">
    <property type="entry name" value="sensory_box"/>
    <property type="match status" value="1"/>
</dbReference>
<dbReference type="Gene3D" id="3.40.50.2300">
    <property type="match status" value="2"/>
</dbReference>
<evidence type="ECO:0000259" key="26">
    <source>
        <dbReference type="PROSITE" id="PS50894"/>
    </source>
</evidence>
<dbReference type="InterPro" id="IPR036097">
    <property type="entry name" value="HisK_dim/P_sf"/>
</dbReference>
<evidence type="ECO:0000256" key="5">
    <source>
        <dbReference type="ARBA" id="ARBA00022553"/>
    </source>
</evidence>